<dbReference type="EMBL" id="CAJVPW010010502">
    <property type="protein sequence ID" value="CAG8616097.1"/>
    <property type="molecule type" value="Genomic_DNA"/>
</dbReference>
<name>A0ACA9MVJ5_9GLOM</name>
<evidence type="ECO:0000313" key="2">
    <source>
        <dbReference type="Proteomes" id="UP000789366"/>
    </source>
</evidence>
<gene>
    <name evidence="1" type="ORF">SPELUC_LOCUS7687</name>
</gene>
<keyword evidence="2" id="KW-1185">Reference proteome</keyword>
<sequence>MLLALNAHDSLPCFIYPILLVALKTVLRHLLRVAIVALFVDPGLVAVHDPSEGSDYPTGSHY</sequence>
<organism evidence="1 2">
    <name type="scientific">Cetraspora pellucida</name>
    <dbReference type="NCBI Taxonomy" id="1433469"/>
    <lineage>
        <taxon>Eukaryota</taxon>
        <taxon>Fungi</taxon>
        <taxon>Fungi incertae sedis</taxon>
        <taxon>Mucoromycota</taxon>
        <taxon>Glomeromycotina</taxon>
        <taxon>Glomeromycetes</taxon>
        <taxon>Diversisporales</taxon>
        <taxon>Gigasporaceae</taxon>
        <taxon>Cetraspora</taxon>
    </lineage>
</organism>
<dbReference type="Proteomes" id="UP000789366">
    <property type="component" value="Unassembled WGS sequence"/>
</dbReference>
<accession>A0ACA9MVJ5</accession>
<reference evidence="1" key="1">
    <citation type="submission" date="2021-06" db="EMBL/GenBank/DDBJ databases">
        <authorList>
            <person name="Kallberg Y."/>
            <person name="Tangrot J."/>
            <person name="Rosling A."/>
        </authorList>
    </citation>
    <scope>NUCLEOTIDE SEQUENCE</scope>
    <source>
        <strain evidence="1">28 12/20/2015</strain>
    </source>
</reference>
<proteinExistence type="predicted"/>
<comment type="caution">
    <text evidence="1">The sequence shown here is derived from an EMBL/GenBank/DDBJ whole genome shotgun (WGS) entry which is preliminary data.</text>
</comment>
<protein>
    <submittedName>
        <fullName evidence="1">2573_t:CDS:1</fullName>
    </submittedName>
</protein>
<evidence type="ECO:0000313" key="1">
    <source>
        <dbReference type="EMBL" id="CAG8616097.1"/>
    </source>
</evidence>